<organism evidence="2 3">
    <name type="scientific">Tranquillimonas alkanivorans</name>
    <dbReference type="NCBI Taxonomy" id="441119"/>
    <lineage>
        <taxon>Bacteria</taxon>
        <taxon>Pseudomonadati</taxon>
        <taxon>Pseudomonadota</taxon>
        <taxon>Alphaproteobacteria</taxon>
        <taxon>Rhodobacterales</taxon>
        <taxon>Roseobacteraceae</taxon>
        <taxon>Tranquillimonas</taxon>
    </lineage>
</organism>
<accession>A0A1I5SLZ5</accession>
<dbReference type="PROSITE" id="PS51257">
    <property type="entry name" value="PROKAR_LIPOPROTEIN"/>
    <property type="match status" value="1"/>
</dbReference>
<evidence type="ECO:0000256" key="1">
    <source>
        <dbReference type="SAM" id="SignalP"/>
    </source>
</evidence>
<dbReference type="RefSeq" id="WP_093423060.1">
    <property type="nucleotide sequence ID" value="NZ_FOXA01000011.1"/>
</dbReference>
<dbReference type="AlphaFoldDB" id="A0A1I5SLZ5"/>
<reference evidence="2 3" key="1">
    <citation type="submission" date="2016-10" db="EMBL/GenBank/DDBJ databases">
        <authorList>
            <person name="de Groot N.N."/>
        </authorList>
    </citation>
    <scope>NUCLEOTIDE SEQUENCE [LARGE SCALE GENOMIC DNA]</scope>
    <source>
        <strain evidence="2 3">DSM 19547</strain>
    </source>
</reference>
<evidence type="ECO:0000313" key="3">
    <source>
        <dbReference type="Proteomes" id="UP000199356"/>
    </source>
</evidence>
<dbReference type="EMBL" id="FOXA01000011">
    <property type="protein sequence ID" value="SFP71770.1"/>
    <property type="molecule type" value="Genomic_DNA"/>
</dbReference>
<gene>
    <name evidence="2" type="ORF">SAMN04488047_11187</name>
</gene>
<protein>
    <submittedName>
        <fullName evidence="2">Uncharacterized protein</fullName>
    </submittedName>
</protein>
<feature type="chain" id="PRO_5011447889" evidence="1">
    <location>
        <begin position="17"/>
        <end position="100"/>
    </location>
</feature>
<proteinExistence type="predicted"/>
<dbReference type="Proteomes" id="UP000199356">
    <property type="component" value="Unassembled WGS sequence"/>
</dbReference>
<dbReference type="OrthoDB" id="7876580at2"/>
<feature type="signal peptide" evidence="1">
    <location>
        <begin position="1"/>
        <end position="16"/>
    </location>
</feature>
<keyword evidence="1" id="KW-0732">Signal</keyword>
<sequence length="100" mass="10426">MRALPLLACLSLAACAQVPGLDTPAAERALAAPYPELVPLETLLAAAERDPRITVAEAEALQRRAAALGGIDRATSGDLAERAARLRERAEALRAADLDA</sequence>
<name>A0A1I5SLZ5_9RHOB</name>
<keyword evidence="3" id="KW-1185">Reference proteome</keyword>
<dbReference type="STRING" id="441119.SAMN04488047_11187"/>
<evidence type="ECO:0000313" key="2">
    <source>
        <dbReference type="EMBL" id="SFP71770.1"/>
    </source>
</evidence>